<keyword evidence="2 6" id="KW-0812">Transmembrane</keyword>
<sequence>MNDKLLPLLNKSIFIVFVTLAVATPFIFSTFNTELYEVPKMHFVYLTAVVIFFLTLAKFILPGKITIPKNPILIIFAAFVLVQLVSTFFSMDKFTSIFGFPSRLNGGLISQLAYLIIFTGFLVNLNFEKAKKILIAIVISALAVSFWGIPAHFDKDPSCLVLVGKLTSSCWKQDFNPTLRIFSTLGQPNWLASYLVLILPISITFLLKLKNKKSRIFFFISTSLIFWAIILTNSRAGVLGLVVSLAVFAILLGIKNLKENLKTILSLAIIFATITLFFGTTLTTRTQEAITNNQPSALSVQPSAISNKPTQTALTIEGTESGRIRLIVWQGAINIFKHSPILGTGPETFVSSYFMFRPASHNQTSEWEFFYNKAHNEFLNYLANTGAVGFIAYALFLIASLVSIFKLQKNSLIAKAIFAALIGYLTTIFFGFSTVATQVTFFTLVASAILLAKNQQTLEIDIHLKENFKFPAILTVALISLFISSFVLRSYLSNVFEKRAEGQTDNSFQKELTAYTNSIRAFPYPNPYLLASYSSSMALASVSVEDENQKDELATRSNQLAQKALTLSPNNFLIAQRVAKTYALLVPVDDNYKDEAQNITEKLIKLAPNYPTTYLTNAKIYVILEDNEMAASSVNKALQLKPDYLEAQQLLDQINAEILQ</sequence>
<dbReference type="Gene3D" id="1.25.40.10">
    <property type="entry name" value="Tetratricopeptide repeat domain"/>
    <property type="match status" value="1"/>
</dbReference>
<proteinExistence type="predicted"/>
<feature type="transmembrane region" description="Helical" evidence="6">
    <location>
        <begin position="470"/>
        <end position="492"/>
    </location>
</feature>
<keyword evidence="4 6" id="KW-0472">Membrane</keyword>
<feature type="transmembrane region" description="Helical" evidence="6">
    <location>
        <begin position="73"/>
        <end position="91"/>
    </location>
</feature>
<evidence type="ECO:0000313" key="8">
    <source>
        <dbReference type="EMBL" id="KKR87935.1"/>
    </source>
</evidence>
<evidence type="ECO:0000256" key="3">
    <source>
        <dbReference type="ARBA" id="ARBA00022989"/>
    </source>
</evidence>
<feature type="domain" description="O-antigen ligase-related" evidence="7">
    <location>
        <begin position="223"/>
        <end position="393"/>
    </location>
</feature>
<gene>
    <name evidence="8" type="ORF">UU34_C0002G0052</name>
</gene>
<evidence type="ECO:0000259" key="7">
    <source>
        <dbReference type="Pfam" id="PF04932"/>
    </source>
</evidence>
<comment type="caution">
    <text evidence="8">The sequence shown here is derived from an EMBL/GenBank/DDBJ whole genome shotgun (WGS) entry which is preliminary data.</text>
</comment>
<name>A0A0G0WU12_9BACT</name>
<dbReference type="PANTHER" id="PTHR37422:SF13">
    <property type="entry name" value="LIPOPOLYSACCHARIDE BIOSYNTHESIS PROTEIN PA4999-RELATED"/>
    <property type="match status" value="1"/>
</dbReference>
<feature type="repeat" description="TPR" evidence="5">
    <location>
        <begin position="611"/>
        <end position="644"/>
    </location>
</feature>
<feature type="transmembrane region" description="Helical" evidence="6">
    <location>
        <begin position="381"/>
        <end position="405"/>
    </location>
</feature>
<feature type="transmembrane region" description="Helical" evidence="6">
    <location>
        <begin position="43"/>
        <end position="61"/>
    </location>
</feature>
<evidence type="ECO:0000256" key="1">
    <source>
        <dbReference type="ARBA" id="ARBA00004141"/>
    </source>
</evidence>
<evidence type="ECO:0000313" key="9">
    <source>
        <dbReference type="Proteomes" id="UP000034854"/>
    </source>
</evidence>
<keyword evidence="5" id="KW-0802">TPR repeat</keyword>
<feature type="transmembrane region" description="Helical" evidence="6">
    <location>
        <begin position="12"/>
        <end position="31"/>
    </location>
</feature>
<reference evidence="8 9" key="1">
    <citation type="journal article" date="2015" name="Nature">
        <title>rRNA introns, odd ribosomes, and small enigmatic genomes across a large radiation of phyla.</title>
        <authorList>
            <person name="Brown C.T."/>
            <person name="Hug L.A."/>
            <person name="Thomas B.C."/>
            <person name="Sharon I."/>
            <person name="Castelle C.J."/>
            <person name="Singh A."/>
            <person name="Wilkins M.J."/>
            <person name="Williams K.H."/>
            <person name="Banfield J.F."/>
        </authorList>
    </citation>
    <scope>NUCLEOTIDE SEQUENCE [LARGE SCALE GENOMIC DNA]</scope>
</reference>
<feature type="transmembrane region" description="Helical" evidence="6">
    <location>
        <begin position="238"/>
        <end position="257"/>
    </location>
</feature>
<feature type="transmembrane region" description="Helical" evidence="6">
    <location>
        <begin position="134"/>
        <end position="153"/>
    </location>
</feature>
<feature type="transmembrane region" description="Helical" evidence="6">
    <location>
        <begin position="111"/>
        <end position="127"/>
    </location>
</feature>
<dbReference type="InterPro" id="IPR007016">
    <property type="entry name" value="O-antigen_ligase-rel_domated"/>
</dbReference>
<feature type="transmembrane region" description="Helical" evidence="6">
    <location>
        <begin position="216"/>
        <end position="232"/>
    </location>
</feature>
<dbReference type="Proteomes" id="UP000034854">
    <property type="component" value="Unassembled WGS sequence"/>
</dbReference>
<dbReference type="EMBL" id="LCAG01000002">
    <property type="protein sequence ID" value="KKR87935.1"/>
    <property type="molecule type" value="Genomic_DNA"/>
</dbReference>
<dbReference type="GO" id="GO:0016020">
    <property type="term" value="C:membrane"/>
    <property type="evidence" value="ECO:0007669"/>
    <property type="project" value="UniProtKB-SubCell"/>
</dbReference>
<dbReference type="PANTHER" id="PTHR37422">
    <property type="entry name" value="TEICHURONIC ACID BIOSYNTHESIS PROTEIN TUAE"/>
    <property type="match status" value="1"/>
</dbReference>
<dbReference type="Pfam" id="PF04932">
    <property type="entry name" value="Wzy_C"/>
    <property type="match status" value="1"/>
</dbReference>
<dbReference type="SUPFAM" id="SSF48452">
    <property type="entry name" value="TPR-like"/>
    <property type="match status" value="1"/>
</dbReference>
<dbReference type="InterPro" id="IPR051533">
    <property type="entry name" value="WaaL-like"/>
</dbReference>
<feature type="transmembrane region" description="Helical" evidence="6">
    <location>
        <begin position="264"/>
        <end position="282"/>
    </location>
</feature>
<comment type="subcellular location">
    <subcellularLocation>
        <location evidence="1">Membrane</location>
        <topology evidence="1">Multi-pass membrane protein</topology>
    </subcellularLocation>
</comment>
<feature type="transmembrane region" description="Helical" evidence="6">
    <location>
        <begin position="190"/>
        <end position="209"/>
    </location>
</feature>
<evidence type="ECO:0000256" key="5">
    <source>
        <dbReference type="PROSITE-ProRule" id="PRU00339"/>
    </source>
</evidence>
<dbReference type="PROSITE" id="PS50005">
    <property type="entry name" value="TPR"/>
    <property type="match status" value="1"/>
</dbReference>
<dbReference type="AlphaFoldDB" id="A0A0G0WU12"/>
<dbReference type="InterPro" id="IPR019734">
    <property type="entry name" value="TPR_rpt"/>
</dbReference>
<organism evidence="8 9">
    <name type="scientific">Candidatus Curtissbacteria bacterium GW2011_GWA1_41_11</name>
    <dbReference type="NCBI Taxonomy" id="1618409"/>
    <lineage>
        <taxon>Bacteria</taxon>
        <taxon>Candidatus Curtissiibacteriota</taxon>
    </lineage>
</organism>
<keyword evidence="3 6" id="KW-1133">Transmembrane helix</keyword>
<protein>
    <recommendedName>
        <fullName evidence="7">O-antigen ligase-related domain-containing protein</fullName>
    </recommendedName>
</protein>
<accession>A0A0G0WU12</accession>
<evidence type="ECO:0000256" key="6">
    <source>
        <dbReference type="SAM" id="Phobius"/>
    </source>
</evidence>
<feature type="transmembrane region" description="Helical" evidence="6">
    <location>
        <begin position="417"/>
        <end position="450"/>
    </location>
</feature>
<evidence type="ECO:0000256" key="2">
    <source>
        <dbReference type="ARBA" id="ARBA00022692"/>
    </source>
</evidence>
<dbReference type="InterPro" id="IPR011990">
    <property type="entry name" value="TPR-like_helical_dom_sf"/>
</dbReference>
<evidence type="ECO:0000256" key="4">
    <source>
        <dbReference type="ARBA" id="ARBA00023136"/>
    </source>
</evidence>